<feature type="compositionally biased region" description="Polar residues" evidence="1">
    <location>
        <begin position="79"/>
        <end position="93"/>
    </location>
</feature>
<keyword evidence="2" id="KW-1133">Transmembrane helix</keyword>
<name>A0AAD7Z5J2_DIPPU</name>
<dbReference type="EMBL" id="JASPKZ010010657">
    <property type="protein sequence ID" value="KAJ9574037.1"/>
    <property type="molecule type" value="Genomic_DNA"/>
</dbReference>
<organism evidence="3 4">
    <name type="scientific">Diploptera punctata</name>
    <name type="common">Pacific beetle cockroach</name>
    <dbReference type="NCBI Taxonomy" id="6984"/>
    <lineage>
        <taxon>Eukaryota</taxon>
        <taxon>Metazoa</taxon>
        <taxon>Ecdysozoa</taxon>
        <taxon>Arthropoda</taxon>
        <taxon>Hexapoda</taxon>
        <taxon>Insecta</taxon>
        <taxon>Pterygota</taxon>
        <taxon>Neoptera</taxon>
        <taxon>Polyneoptera</taxon>
        <taxon>Dictyoptera</taxon>
        <taxon>Blattodea</taxon>
        <taxon>Blaberoidea</taxon>
        <taxon>Blaberidae</taxon>
        <taxon>Diplopterinae</taxon>
        <taxon>Diploptera</taxon>
    </lineage>
</organism>
<sequence>YVANKSWRVDFFGLASKVSTILFVVSASVLMRGLPGGLIFCILPVSSSRFLHFPTVDGCSATNCETLPSDPDNRREPLSKQTSTLLQEPTRSSTRSVREYCTKCRTLKTLIMFDRVYQRIQLEEQENRRRKIL</sequence>
<keyword evidence="4" id="KW-1185">Reference proteome</keyword>
<feature type="non-terminal residue" evidence="3">
    <location>
        <position position="1"/>
    </location>
</feature>
<evidence type="ECO:0000256" key="1">
    <source>
        <dbReference type="SAM" id="MobiDB-lite"/>
    </source>
</evidence>
<gene>
    <name evidence="3" type="ORF">L9F63_008563</name>
</gene>
<proteinExistence type="predicted"/>
<keyword evidence="2" id="KW-0812">Transmembrane</keyword>
<accession>A0AAD7Z5J2</accession>
<feature type="non-terminal residue" evidence="3">
    <location>
        <position position="133"/>
    </location>
</feature>
<evidence type="ECO:0000313" key="3">
    <source>
        <dbReference type="EMBL" id="KAJ9574037.1"/>
    </source>
</evidence>
<reference evidence="3" key="2">
    <citation type="submission" date="2023-05" db="EMBL/GenBank/DDBJ databases">
        <authorList>
            <person name="Fouks B."/>
        </authorList>
    </citation>
    <scope>NUCLEOTIDE SEQUENCE</scope>
    <source>
        <strain evidence="3">Stay&amp;Tobe</strain>
        <tissue evidence="3">Testes</tissue>
    </source>
</reference>
<reference evidence="3" key="1">
    <citation type="journal article" date="2023" name="IScience">
        <title>Live-bearing cockroach genome reveals convergent evolutionary mechanisms linked to viviparity in insects and beyond.</title>
        <authorList>
            <person name="Fouks B."/>
            <person name="Harrison M.C."/>
            <person name="Mikhailova A.A."/>
            <person name="Marchal E."/>
            <person name="English S."/>
            <person name="Carruthers M."/>
            <person name="Jennings E.C."/>
            <person name="Chiamaka E.L."/>
            <person name="Frigard R.A."/>
            <person name="Pippel M."/>
            <person name="Attardo G.M."/>
            <person name="Benoit J.B."/>
            <person name="Bornberg-Bauer E."/>
            <person name="Tobe S.S."/>
        </authorList>
    </citation>
    <scope>NUCLEOTIDE SEQUENCE</scope>
    <source>
        <strain evidence="3">Stay&amp;Tobe</strain>
    </source>
</reference>
<evidence type="ECO:0000256" key="2">
    <source>
        <dbReference type="SAM" id="Phobius"/>
    </source>
</evidence>
<feature type="transmembrane region" description="Helical" evidence="2">
    <location>
        <begin position="20"/>
        <end position="43"/>
    </location>
</feature>
<dbReference type="AlphaFoldDB" id="A0AAD7Z5J2"/>
<dbReference type="Proteomes" id="UP001233999">
    <property type="component" value="Unassembled WGS sequence"/>
</dbReference>
<keyword evidence="2" id="KW-0472">Membrane</keyword>
<evidence type="ECO:0000313" key="4">
    <source>
        <dbReference type="Proteomes" id="UP001233999"/>
    </source>
</evidence>
<protein>
    <submittedName>
        <fullName evidence="3">Uncharacterized protein</fullName>
    </submittedName>
</protein>
<feature type="region of interest" description="Disordered" evidence="1">
    <location>
        <begin position="66"/>
        <end position="93"/>
    </location>
</feature>
<comment type="caution">
    <text evidence="3">The sequence shown here is derived from an EMBL/GenBank/DDBJ whole genome shotgun (WGS) entry which is preliminary data.</text>
</comment>